<evidence type="ECO:0000256" key="1">
    <source>
        <dbReference type="SAM" id="MobiDB-lite"/>
    </source>
</evidence>
<comment type="caution">
    <text evidence="2">The sequence shown here is derived from an EMBL/GenBank/DDBJ whole genome shotgun (WGS) entry which is preliminary data.</text>
</comment>
<dbReference type="AlphaFoldDB" id="A0A1V6SE71"/>
<protein>
    <submittedName>
        <fullName evidence="2">Uncharacterized protein</fullName>
    </submittedName>
</protein>
<gene>
    <name evidence="2" type="ORF">PENFLA_c070G04963</name>
</gene>
<feature type="compositionally biased region" description="Basic and acidic residues" evidence="1">
    <location>
        <begin position="83"/>
        <end position="108"/>
    </location>
</feature>
<keyword evidence="3" id="KW-1185">Reference proteome</keyword>
<name>A0A1V6SE71_9EURO</name>
<feature type="compositionally biased region" description="Basic and acidic residues" evidence="1">
    <location>
        <begin position="57"/>
        <end position="76"/>
    </location>
</feature>
<dbReference type="Proteomes" id="UP000191342">
    <property type="component" value="Unassembled WGS sequence"/>
</dbReference>
<dbReference type="EMBL" id="MLQL01000070">
    <property type="protein sequence ID" value="OQE11893.1"/>
    <property type="molecule type" value="Genomic_DNA"/>
</dbReference>
<reference evidence="3" key="1">
    <citation type="journal article" date="2017" name="Nat. Microbiol.">
        <title>Global analysis of biosynthetic gene clusters reveals vast potential of secondary metabolite production in Penicillium species.</title>
        <authorList>
            <person name="Nielsen J.C."/>
            <person name="Grijseels S."/>
            <person name="Prigent S."/>
            <person name="Ji B."/>
            <person name="Dainat J."/>
            <person name="Nielsen K.F."/>
            <person name="Frisvad J.C."/>
            <person name="Workman M."/>
            <person name="Nielsen J."/>
        </authorList>
    </citation>
    <scope>NUCLEOTIDE SEQUENCE [LARGE SCALE GENOMIC DNA]</scope>
    <source>
        <strain evidence="3">IBT 14082</strain>
    </source>
</reference>
<sequence length="108" mass="11966">MQLLCQHVVLVPETGVLGLLQSSALLKLLQLIISEWKKTKATALPAKESNPTAPSDATKRKSTEDSPVKFVKEQHQSKKARKKELARVVKELGKANSEPNRERPPVFA</sequence>
<proteinExistence type="predicted"/>
<evidence type="ECO:0000313" key="3">
    <source>
        <dbReference type="Proteomes" id="UP000191342"/>
    </source>
</evidence>
<organism evidence="2 3">
    <name type="scientific">Penicillium flavigenum</name>
    <dbReference type="NCBI Taxonomy" id="254877"/>
    <lineage>
        <taxon>Eukaryota</taxon>
        <taxon>Fungi</taxon>
        <taxon>Dikarya</taxon>
        <taxon>Ascomycota</taxon>
        <taxon>Pezizomycotina</taxon>
        <taxon>Eurotiomycetes</taxon>
        <taxon>Eurotiomycetidae</taxon>
        <taxon>Eurotiales</taxon>
        <taxon>Aspergillaceae</taxon>
        <taxon>Penicillium</taxon>
    </lineage>
</organism>
<dbReference type="OrthoDB" id="10623422at2759"/>
<evidence type="ECO:0000313" key="2">
    <source>
        <dbReference type="EMBL" id="OQE11893.1"/>
    </source>
</evidence>
<feature type="region of interest" description="Disordered" evidence="1">
    <location>
        <begin position="42"/>
        <end position="108"/>
    </location>
</feature>
<accession>A0A1V6SE71</accession>